<sequence length="149" mass="17157">MTCGKGKIYTRGISACYSTSTVNTCDWRRKENILWPSSLCDKDRAGKRNTILQPYLFDPNGRVSSSTMNRKDGIWSSTTSKTKGKKFTHFGYLTTDTSVVTSCKRGTTRKKKQLLCGYSQQWTNHRPPRFEFYEMPKLPPAVKMNRHNE</sequence>
<evidence type="ECO:0000313" key="2">
    <source>
        <dbReference type="Proteomes" id="UP000887013"/>
    </source>
</evidence>
<dbReference type="EMBL" id="BMAW01067931">
    <property type="protein sequence ID" value="GFT62014.1"/>
    <property type="molecule type" value="Genomic_DNA"/>
</dbReference>
<organism evidence="1 2">
    <name type="scientific">Nephila pilipes</name>
    <name type="common">Giant wood spider</name>
    <name type="synonym">Nephila maculata</name>
    <dbReference type="NCBI Taxonomy" id="299642"/>
    <lineage>
        <taxon>Eukaryota</taxon>
        <taxon>Metazoa</taxon>
        <taxon>Ecdysozoa</taxon>
        <taxon>Arthropoda</taxon>
        <taxon>Chelicerata</taxon>
        <taxon>Arachnida</taxon>
        <taxon>Araneae</taxon>
        <taxon>Araneomorphae</taxon>
        <taxon>Entelegynae</taxon>
        <taxon>Araneoidea</taxon>
        <taxon>Nephilidae</taxon>
        <taxon>Nephila</taxon>
    </lineage>
</organism>
<accession>A0A8X6PFQ9</accession>
<dbReference type="Proteomes" id="UP000887013">
    <property type="component" value="Unassembled WGS sequence"/>
</dbReference>
<protein>
    <submittedName>
        <fullName evidence="1">Uncharacterized protein</fullName>
    </submittedName>
</protein>
<keyword evidence="2" id="KW-1185">Reference proteome</keyword>
<dbReference type="AlphaFoldDB" id="A0A8X6PFQ9"/>
<proteinExistence type="predicted"/>
<gene>
    <name evidence="1" type="ORF">NPIL_81151</name>
</gene>
<reference evidence="1" key="1">
    <citation type="submission" date="2020-08" db="EMBL/GenBank/DDBJ databases">
        <title>Multicomponent nature underlies the extraordinary mechanical properties of spider dragline silk.</title>
        <authorList>
            <person name="Kono N."/>
            <person name="Nakamura H."/>
            <person name="Mori M."/>
            <person name="Yoshida Y."/>
            <person name="Ohtoshi R."/>
            <person name="Malay A.D."/>
            <person name="Moran D.A.P."/>
            <person name="Tomita M."/>
            <person name="Numata K."/>
            <person name="Arakawa K."/>
        </authorList>
    </citation>
    <scope>NUCLEOTIDE SEQUENCE</scope>
</reference>
<evidence type="ECO:0000313" key="1">
    <source>
        <dbReference type="EMBL" id="GFT62014.1"/>
    </source>
</evidence>
<name>A0A8X6PFQ9_NEPPI</name>
<comment type="caution">
    <text evidence="1">The sequence shown here is derived from an EMBL/GenBank/DDBJ whole genome shotgun (WGS) entry which is preliminary data.</text>
</comment>